<accession>A0A2S6H4F5</accession>
<feature type="signal peptide" evidence="4">
    <location>
        <begin position="1"/>
        <end position="22"/>
    </location>
</feature>
<dbReference type="EMBL" id="PTIY01000004">
    <property type="protein sequence ID" value="PPK72378.1"/>
    <property type="molecule type" value="Genomic_DNA"/>
</dbReference>
<evidence type="ECO:0000313" key="5">
    <source>
        <dbReference type="EMBL" id="PPK72378.1"/>
    </source>
</evidence>
<reference evidence="5 6" key="1">
    <citation type="submission" date="2018-02" db="EMBL/GenBank/DDBJ databases">
        <title>Subsurface microbial communities from deep shales in Ohio and West Virginia, USA.</title>
        <authorList>
            <person name="Wrighton K."/>
        </authorList>
    </citation>
    <scope>NUCLEOTIDE SEQUENCE [LARGE SCALE GENOMIC DNA]</scope>
    <source>
        <strain evidence="5 6">OWC-G53F</strain>
    </source>
</reference>
<proteinExistence type="predicted"/>
<evidence type="ECO:0000256" key="4">
    <source>
        <dbReference type="SAM" id="SignalP"/>
    </source>
</evidence>
<protein>
    <submittedName>
        <fullName evidence="5">Type IV pilus assembly protein PilF</fullName>
    </submittedName>
</protein>
<gene>
    <name evidence="5" type="ORF">B0F88_104172</name>
</gene>
<evidence type="ECO:0000313" key="6">
    <source>
        <dbReference type="Proteomes" id="UP000238071"/>
    </source>
</evidence>
<feature type="repeat" description="TPR" evidence="3">
    <location>
        <begin position="70"/>
        <end position="103"/>
    </location>
</feature>
<dbReference type="NCBIfam" id="TIGR02521">
    <property type="entry name" value="type_IV_pilW"/>
    <property type="match status" value="1"/>
</dbReference>
<dbReference type="PANTHER" id="PTHR45586:SF1">
    <property type="entry name" value="LIPOPOLYSACCHARIDE ASSEMBLY PROTEIN B"/>
    <property type="match status" value="1"/>
</dbReference>
<keyword evidence="6" id="KW-1185">Reference proteome</keyword>
<dbReference type="InterPro" id="IPR019734">
    <property type="entry name" value="TPR_rpt"/>
</dbReference>
<dbReference type="RefSeq" id="WP_104423170.1">
    <property type="nucleotide sequence ID" value="NZ_PTIY01000004.1"/>
</dbReference>
<dbReference type="Gene3D" id="1.25.40.10">
    <property type="entry name" value="Tetratricopeptide repeat domain"/>
    <property type="match status" value="1"/>
</dbReference>
<evidence type="ECO:0000256" key="3">
    <source>
        <dbReference type="PROSITE-ProRule" id="PRU00339"/>
    </source>
</evidence>
<dbReference type="Pfam" id="PF13181">
    <property type="entry name" value="TPR_8"/>
    <property type="match status" value="1"/>
</dbReference>
<evidence type="ECO:0000256" key="2">
    <source>
        <dbReference type="ARBA" id="ARBA00022803"/>
    </source>
</evidence>
<dbReference type="InterPro" id="IPR011990">
    <property type="entry name" value="TPR-like_helical_dom_sf"/>
</dbReference>
<keyword evidence="2 3" id="KW-0802">TPR repeat</keyword>
<comment type="caution">
    <text evidence="5">The sequence shown here is derived from an EMBL/GenBank/DDBJ whole genome shotgun (WGS) entry which is preliminary data.</text>
</comment>
<name>A0A2S6H4F5_9GAMM</name>
<feature type="chain" id="PRO_5015416294" evidence="4">
    <location>
        <begin position="23"/>
        <end position="253"/>
    </location>
</feature>
<evidence type="ECO:0000256" key="1">
    <source>
        <dbReference type="ARBA" id="ARBA00022737"/>
    </source>
</evidence>
<sequence>MRPDRSNKINRFALGLLIAALAACDSASNVKQDNADDIHLQLGVRYLNMNKLELARDNLLLAVKRNSGNTQAHNALAFLYEKLNQPDKAKDHYETALGLTPDDLGVKNNFGRFLCEHGEVDEGMELLSEASSNPLNDRQWLALTNAGRCQLGAGNRQQAETYFRQALQLNKAYAPALSEMQKIAYQNGDFWAAKGFLQRYLNVAAHTPETLWLAAQTERVIGNKELAKEYKRLLLEKFPLSNEAKKIAGLKDF</sequence>
<dbReference type="InterPro" id="IPR013105">
    <property type="entry name" value="TPR_2"/>
</dbReference>
<dbReference type="Proteomes" id="UP000238071">
    <property type="component" value="Unassembled WGS sequence"/>
</dbReference>
<dbReference type="SUPFAM" id="SSF48452">
    <property type="entry name" value="TPR-like"/>
    <property type="match status" value="2"/>
</dbReference>
<dbReference type="Pfam" id="PF07719">
    <property type="entry name" value="TPR_2"/>
    <property type="match status" value="1"/>
</dbReference>
<dbReference type="SMART" id="SM00028">
    <property type="entry name" value="TPR"/>
    <property type="match status" value="3"/>
</dbReference>
<dbReference type="InterPro" id="IPR013360">
    <property type="entry name" value="Pilus_4_PilW"/>
</dbReference>
<keyword evidence="4" id="KW-0732">Signal</keyword>
<keyword evidence="1" id="KW-0677">Repeat</keyword>
<dbReference type="PANTHER" id="PTHR45586">
    <property type="entry name" value="TPR REPEAT-CONTAINING PROTEIN PA4667"/>
    <property type="match status" value="1"/>
</dbReference>
<dbReference type="InterPro" id="IPR051012">
    <property type="entry name" value="CellSynth/LPSAsmb/PSIAsmb"/>
</dbReference>
<dbReference type="PROSITE" id="PS51257">
    <property type="entry name" value="PROKAR_LIPOPROTEIN"/>
    <property type="match status" value="1"/>
</dbReference>
<dbReference type="OrthoDB" id="129043at2"/>
<dbReference type="AlphaFoldDB" id="A0A2S6H4F5"/>
<dbReference type="PROSITE" id="PS50005">
    <property type="entry name" value="TPR"/>
    <property type="match status" value="1"/>
</dbReference>
<organism evidence="5 6">
    <name type="scientific">Methylobacter tundripaludum</name>
    <dbReference type="NCBI Taxonomy" id="173365"/>
    <lineage>
        <taxon>Bacteria</taxon>
        <taxon>Pseudomonadati</taxon>
        <taxon>Pseudomonadota</taxon>
        <taxon>Gammaproteobacteria</taxon>
        <taxon>Methylococcales</taxon>
        <taxon>Methylococcaceae</taxon>
        <taxon>Methylobacter</taxon>
    </lineage>
</organism>